<evidence type="ECO:0000259" key="1">
    <source>
        <dbReference type="SMART" id="SM00849"/>
    </source>
</evidence>
<dbReference type="Pfam" id="PF00753">
    <property type="entry name" value="Lactamase_B"/>
    <property type="match status" value="1"/>
</dbReference>
<dbReference type="PANTHER" id="PTHR42951">
    <property type="entry name" value="METALLO-BETA-LACTAMASE DOMAIN-CONTAINING"/>
    <property type="match status" value="1"/>
</dbReference>
<evidence type="ECO:0000313" key="3">
    <source>
        <dbReference type="Proteomes" id="UP000253314"/>
    </source>
</evidence>
<proteinExistence type="predicted"/>
<accession>A0A366XV39</accession>
<dbReference type="AlphaFoldDB" id="A0A366XV39"/>
<protein>
    <submittedName>
        <fullName evidence="2">MBL fold metallo-hydrolase</fullName>
    </submittedName>
</protein>
<dbReference type="GO" id="GO:0016787">
    <property type="term" value="F:hydrolase activity"/>
    <property type="evidence" value="ECO:0007669"/>
    <property type="project" value="UniProtKB-KW"/>
</dbReference>
<dbReference type="SMART" id="SM00849">
    <property type="entry name" value="Lactamase_B"/>
    <property type="match status" value="1"/>
</dbReference>
<keyword evidence="2" id="KW-0378">Hydrolase</keyword>
<gene>
    <name evidence="2" type="ORF">DS031_09550</name>
</gene>
<dbReference type="RefSeq" id="WP_113805850.1">
    <property type="nucleotide sequence ID" value="NZ_QOCW01000008.1"/>
</dbReference>
<sequence length="244" mass="27119">MRVHQYDFLYQLVFLPSLFPVNCYLVEEETELTLIDTALPYSHKAILQTAKKIGKPITRILLTHAHEDHVGALDALKIDLPHAEVMISERDAKLLKGDLTLEESETKTPIRGGVPKRIQTKPDFFLTDGDKIGSLQAAFSPGHTPGSIAFIDNRNNALIAGDAFQTRGGIAVSGKLKPFFPFPAFATWHKEKALESAKRLRDLKPSILAVGHGEMIIDPIKKIDKAINDAEKALERGKYNETRT</sequence>
<organism evidence="2 3">
    <name type="scientific">Bacillus taeanensis</name>
    <dbReference type="NCBI Taxonomy" id="273032"/>
    <lineage>
        <taxon>Bacteria</taxon>
        <taxon>Bacillati</taxon>
        <taxon>Bacillota</taxon>
        <taxon>Bacilli</taxon>
        <taxon>Bacillales</taxon>
        <taxon>Bacillaceae</taxon>
        <taxon>Bacillus</taxon>
    </lineage>
</organism>
<feature type="domain" description="Metallo-beta-lactamase" evidence="1">
    <location>
        <begin position="20"/>
        <end position="212"/>
    </location>
</feature>
<dbReference type="InterPro" id="IPR050855">
    <property type="entry name" value="NDM-1-like"/>
</dbReference>
<dbReference type="EMBL" id="QOCW01000008">
    <property type="protein sequence ID" value="RBW69767.1"/>
    <property type="molecule type" value="Genomic_DNA"/>
</dbReference>
<dbReference type="Proteomes" id="UP000253314">
    <property type="component" value="Unassembled WGS sequence"/>
</dbReference>
<name>A0A366XV39_9BACI</name>
<keyword evidence="3" id="KW-1185">Reference proteome</keyword>
<dbReference type="Gene3D" id="3.60.15.10">
    <property type="entry name" value="Ribonuclease Z/Hydroxyacylglutathione hydrolase-like"/>
    <property type="match status" value="1"/>
</dbReference>
<dbReference type="PANTHER" id="PTHR42951:SF9">
    <property type="entry name" value="METAL-DEPENDENT HYDROLASE"/>
    <property type="match status" value="1"/>
</dbReference>
<comment type="caution">
    <text evidence="2">The sequence shown here is derived from an EMBL/GenBank/DDBJ whole genome shotgun (WGS) entry which is preliminary data.</text>
</comment>
<dbReference type="CDD" id="cd07721">
    <property type="entry name" value="yflN-like_MBL-fold"/>
    <property type="match status" value="1"/>
</dbReference>
<dbReference type="InterPro" id="IPR001279">
    <property type="entry name" value="Metallo-B-lactamas"/>
</dbReference>
<dbReference type="OrthoDB" id="9802248at2"/>
<dbReference type="InterPro" id="IPR036866">
    <property type="entry name" value="RibonucZ/Hydroxyglut_hydro"/>
</dbReference>
<dbReference type="SUPFAM" id="SSF56281">
    <property type="entry name" value="Metallo-hydrolase/oxidoreductase"/>
    <property type="match status" value="1"/>
</dbReference>
<reference evidence="2 3" key="1">
    <citation type="submission" date="2018-07" db="EMBL/GenBank/DDBJ databases">
        <title>Lottiidibacillus patelloidae gen. nov., sp. nov., isolated from the intestinal tract of a marine limpet and the reclassification of B. taeanensis BH030017T, B. algicola KMM 3737T and B. hwajinpoensis SW-72T as genus Lottiidibacillus.</title>
        <authorList>
            <person name="Liu R."/>
            <person name="Huang Z."/>
        </authorList>
    </citation>
    <scope>NUCLEOTIDE SEQUENCE [LARGE SCALE GENOMIC DNA]</scope>
    <source>
        <strain evidence="2 3">BH030017</strain>
    </source>
</reference>
<evidence type="ECO:0000313" key="2">
    <source>
        <dbReference type="EMBL" id="RBW69767.1"/>
    </source>
</evidence>